<reference evidence="1 2" key="1">
    <citation type="submission" date="2020-04" db="EMBL/GenBank/DDBJ databases">
        <title>Genome sequencing of novel species.</title>
        <authorList>
            <person name="Heo J."/>
            <person name="Kim S.-J."/>
            <person name="Kim J.-S."/>
            <person name="Hong S.-B."/>
            <person name="Kwon S.-W."/>
        </authorList>
    </citation>
    <scope>NUCLEOTIDE SEQUENCE [LARGE SCALE GENOMIC DNA]</scope>
    <source>
        <strain evidence="1 2">MFER-1</strain>
    </source>
</reference>
<dbReference type="EMBL" id="CP051680">
    <property type="protein sequence ID" value="QJD87900.1"/>
    <property type="molecule type" value="Genomic_DNA"/>
</dbReference>
<protein>
    <recommendedName>
        <fullName evidence="3">DUF3168 domain-containing protein</fullName>
    </recommendedName>
</protein>
<dbReference type="RefSeq" id="WP_169284142.1">
    <property type="nucleotide sequence ID" value="NZ_CP051680.1"/>
</dbReference>
<dbReference type="AlphaFoldDB" id="A0A7Z2VS29"/>
<organism evidence="1 2">
    <name type="scientific">Cohnella herbarum</name>
    <dbReference type="NCBI Taxonomy" id="2728023"/>
    <lineage>
        <taxon>Bacteria</taxon>
        <taxon>Bacillati</taxon>
        <taxon>Bacillota</taxon>
        <taxon>Bacilli</taxon>
        <taxon>Bacillales</taxon>
        <taxon>Paenibacillaceae</taxon>
        <taxon>Cohnella</taxon>
    </lineage>
</organism>
<name>A0A7Z2VS29_9BACL</name>
<dbReference type="InterPro" id="IPR021508">
    <property type="entry name" value="Gp17-like"/>
</dbReference>
<dbReference type="KEGG" id="cheb:HH215_35060"/>
<evidence type="ECO:0008006" key="3">
    <source>
        <dbReference type="Google" id="ProtNLM"/>
    </source>
</evidence>
<dbReference type="Pfam" id="PF11367">
    <property type="entry name" value="Tail_completion_gp17"/>
    <property type="match status" value="1"/>
</dbReference>
<evidence type="ECO:0000313" key="2">
    <source>
        <dbReference type="Proteomes" id="UP000502248"/>
    </source>
</evidence>
<keyword evidence="2" id="KW-1185">Reference proteome</keyword>
<accession>A0A7Z2VS29</accession>
<proteinExistence type="predicted"/>
<evidence type="ECO:0000313" key="1">
    <source>
        <dbReference type="EMBL" id="QJD87900.1"/>
    </source>
</evidence>
<dbReference type="Proteomes" id="UP000502248">
    <property type="component" value="Chromosome"/>
</dbReference>
<gene>
    <name evidence="1" type="ORF">HH215_35060</name>
</gene>
<sequence length="125" mass="14635">MLAIDLKDYLMAIPEISNVIGKRIYPGWFPEKVEYPAVAFLEVSGVSHHDIAVGYPRYQFSCFSPRYLEVKAVSSELRKNLQRYKGMMGSSRIIQIVWEGSREMYEPETKLHHIATDFKIIYWEE</sequence>